<keyword evidence="2" id="KW-1185">Reference proteome</keyword>
<gene>
    <name evidence="1" type="ORF">PXX05_02000</name>
</gene>
<evidence type="ECO:0000313" key="2">
    <source>
        <dbReference type="Proteomes" id="UP001222087"/>
    </source>
</evidence>
<dbReference type="EMBL" id="CP119078">
    <property type="protein sequence ID" value="WED43572.1"/>
    <property type="molecule type" value="Genomic_DNA"/>
</dbReference>
<sequence>MTIHVFIGAGPANLHRALKIKKIDPTAQLIFIDKRLRPETQDIDRVKARANIFRFENEYVTKKLIKDGVKLEGLIHERDFSVSQGFQSGDDKVFSAKRFSQIQIRDLQLAFLKTLFASEGPKPLLIADDADVQHHQSVVTKVTSILNHHLDELDIDTSHSQDIQIHVATGAIKEPETELEKPTAEIIYPTKTQYWMPNATDDVKAMTVTPLHGTTTFVITDRLTCDQLKGNQRSLDLTPWQPALKEFGWTLVRPPRIRVFYANDILYIGAEIPVTMHNMKEKTEYEEAITEYTRTIAQLVFPDLDITSLPVNKHLRSRFPTDRGERGDVIATFDLQSESMNDLQESEHLVVDKIQIDQVTIFHHGDARYLPHYQTGSGFVTAFFQNELYAEIFSCKTFADLLTLAKKKDPAVYKDISAIKLKETYTKLANGDNKLALEAFQKELFMAFSRDIIEENKQKVGRYLNALHNQELEAFKNIDTLTEILNLCNKHLNVNLDIKQFKGIDPRVVVIQILKMDNINFLRAVLPQILNADLTLLSDRQVKNMRDMHILDYENNLNLSGQKLQNQVNTVRQILRHSLTTAVADKLNNKTGENLEANSLQFLSEILDNFKGDIVIQNMQNMIELKPEDIQNSLRDIVTSFELNTRLHQRAAISFFEGKHSKTIHQFVKDLRAIMTTHAQNPESMRLHALTTILEFNDTLQEGHSRRTLEALQNITKEVFPPPPPAMIA</sequence>
<protein>
    <submittedName>
        <fullName evidence="1">Uncharacterized protein</fullName>
    </submittedName>
</protein>
<accession>A0ABY8AWP0</accession>
<dbReference type="RefSeq" id="WP_275089382.1">
    <property type="nucleotide sequence ID" value="NZ_CP119078.1"/>
</dbReference>
<dbReference type="Proteomes" id="UP001222087">
    <property type="component" value="Chromosome"/>
</dbReference>
<proteinExistence type="predicted"/>
<reference evidence="1 2" key="1">
    <citation type="submission" date="2023-02" db="EMBL/GenBank/DDBJ databases">
        <title>Genome Sequence of L. cardiaca H63T.</title>
        <authorList>
            <person name="Lopez A.E."/>
            <person name="Cianciotto N.P."/>
        </authorList>
    </citation>
    <scope>NUCLEOTIDE SEQUENCE [LARGE SCALE GENOMIC DNA]</scope>
    <source>
        <strain evidence="1 2">H63</strain>
    </source>
</reference>
<name>A0ABY8AWP0_9GAMM</name>
<evidence type="ECO:0000313" key="1">
    <source>
        <dbReference type="EMBL" id="WED43572.1"/>
    </source>
</evidence>
<organism evidence="1 2">
    <name type="scientific">Legionella cardiaca</name>
    <dbReference type="NCBI Taxonomy" id="1071983"/>
    <lineage>
        <taxon>Bacteria</taxon>
        <taxon>Pseudomonadati</taxon>
        <taxon>Pseudomonadota</taxon>
        <taxon>Gammaproteobacteria</taxon>
        <taxon>Legionellales</taxon>
        <taxon>Legionellaceae</taxon>
        <taxon>Legionella</taxon>
    </lineage>
</organism>